<dbReference type="GO" id="GO:0016881">
    <property type="term" value="F:acid-amino acid ligase activity"/>
    <property type="evidence" value="ECO:0007669"/>
    <property type="project" value="InterPro"/>
</dbReference>
<feature type="non-terminal residue" evidence="1">
    <location>
        <position position="1"/>
    </location>
</feature>
<dbReference type="SUPFAM" id="SSF53244">
    <property type="entry name" value="MurD-like peptide ligases, peptide-binding domain"/>
    <property type="match status" value="1"/>
</dbReference>
<organism evidence="1">
    <name type="scientific">marine metagenome</name>
    <dbReference type="NCBI Taxonomy" id="408172"/>
    <lineage>
        <taxon>unclassified sequences</taxon>
        <taxon>metagenomes</taxon>
        <taxon>ecological metagenomes</taxon>
    </lineage>
</organism>
<accession>A0A382MEA2</accession>
<name>A0A382MEA2_9ZZZZ</name>
<protein>
    <recommendedName>
        <fullName evidence="2">Mur ligase C-terminal domain-containing protein</fullName>
    </recommendedName>
</protein>
<sequence>GIRKYGPKNVEYIENKNEVNKRLHSIIKSGDVLMTLGAGDVWKLGRDFLITQTPRKTNY</sequence>
<dbReference type="EMBL" id="UINC01093024">
    <property type="protein sequence ID" value="SVC47106.1"/>
    <property type="molecule type" value="Genomic_DNA"/>
</dbReference>
<evidence type="ECO:0008006" key="2">
    <source>
        <dbReference type="Google" id="ProtNLM"/>
    </source>
</evidence>
<reference evidence="1" key="1">
    <citation type="submission" date="2018-05" db="EMBL/GenBank/DDBJ databases">
        <authorList>
            <person name="Lanie J.A."/>
            <person name="Ng W.-L."/>
            <person name="Kazmierczak K.M."/>
            <person name="Andrzejewski T.M."/>
            <person name="Davidsen T.M."/>
            <person name="Wayne K.J."/>
            <person name="Tettelin H."/>
            <person name="Glass J.I."/>
            <person name="Rusch D."/>
            <person name="Podicherti R."/>
            <person name="Tsui H.-C.T."/>
            <person name="Winkler M.E."/>
        </authorList>
    </citation>
    <scope>NUCLEOTIDE SEQUENCE</scope>
</reference>
<dbReference type="InterPro" id="IPR036615">
    <property type="entry name" value="Mur_ligase_C_dom_sf"/>
</dbReference>
<dbReference type="AlphaFoldDB" id="A0A382MEA2"/>
<dbReference type="Gene3D" id="3.90.190.20">
    <property type="entry name" value="Mur ligase, C-terminal domain"/>
    <property type="match status" value="1"/>
</dbReference>
<gene>
    <name evidence="1" type="ORF">METZ01_LOCUS299960</name>
</gene>
<evidence type="ECO:0000313" key="1">
    <source>
        <dbReference type="EMBL" id="SVC47106.1"/>
    </source>
</evidence>
<proteinExistence type="predicted"/>